<comment type="function">
    <text evidence="6">RNaseP catalyzes the removal of the 5'-leader sequence from pre-tRNA to produce the mature 5'-terminus. It can also cleave other RNA substrates such as 4.5S RNA. The protein component plays an auxiliary but essential role in vivo by binding to the 5'-leader sequence and broadening the substrate specificity of the ribozyme.</text>
</comment>
<evidence type="ECO:0000256" key="5">
    <source>
        <dbReference type="ARBA" id="ARBA00022884"/>
    </source>
</evidence>
<comment type="similarity">
    <text evidence="6">Belongs to the RnpA family.</text>
</comment>
<keyword evidence="3 6" id="KW-0255">Endonuclease</keyword>
<accession>R4PVH9</accession>
<dbReference type="PANTHER" id="PTHR33992">
    <property type="entry name" value="RIBONUCLEASE P PROTEIN COMPONENT"/>
    <property type="match status" value="1"/>
</dbReference>
<dbReference type="EC" id="3.1.26.5" evidence="6 7"/>
<gene>
    <name evidence="6" type="primary">rnpA</name>
    <name evidence="8" type="ORF">L336_0521</name>
</gene>
<evidence type="ECO:0000256" key="4">
    <source>
        <dbReference type="ARBA" id="ARBA00022801"/>
    </source>
</evidence>
<dbReference type="PANTHER" id="PTHR33992:SF1">
    <property type="entry name" value="RIBONUCLEASE P PROTEIN COMPONENT"/>
    <property type="match status" value="1"/>
</dbReference>
<dbReference type="EMBL" id="CP005957">
    <property type="protein sequence ID" value="AGL62225.1"/>
    <property type="molecule type" value="Genomic_DNA"/>
</dbReference>
<comment type="subunit">
    <text evidence="6">Consists of a catalytic RNA component (M1 or rnpB) and a protein subunit.</text>
</comment>
<dbReference type="GO" id="GO:0030677">
    <property type="term" value="C:ribonuclease P complex"/>
    <property type="evidence" value="ECO:0007669"/>
    <property type="project" value="TreeGrafter"/>
</dbReference>
<comment type="catalytic activity">
    <reaction evidence="6">
        <text>Endonucleolytic cleavage of RNA, removing 5'-extranucleotides from tRNA precursor.</text>
        <dbReference type="EC" id="3.1.26.5"/>
    </reaction>
</comment>
<dbReference type="GO" id="GO:0001682">
    <property type="term" value="P:tRNA 5'-leader removal"/>
    <property type="evidence" value="ECO:0007669"/>
    <property type="project" value="UniProtKB-UniRule"/>
</dbReference>
<evidence type="ECO:0000256" key="3">
    <source>
        <dbReference type="ARBA" id="ARBA00022759"/>
    </source>
</evidence>
<dbReference type="HOGENOM" id="CLU_117179_9_0_0"/>
<proteinExistence type="inferred from homology"/>
<dbReference type="SUPFAM" id="SSF54211">
    <property type="entry name" value="Ribosomal protein S5 domain 2-like"/>
    <property type="match status" value="1"/>
</dbReference>
<evidence type="ECO:0000313" key="8">
    <source>
        <dbReference type="EMBL" id="AGL62225.1"/>
    </source>
</evidence>
<organism evidence="8 9">
    <name type="scientific">Candidatus Saccharimonas aalborgensis</name>
    <dbReference type="NCBI Taxonomy" id="1332188"/>
    <lineage>
        <taxon>Bacteria</taxon>
        <taxon>Candidatus Saccharimonadota</taxon>
        <taxon>Candidatus Saccharimonadia</taxon>
        <taxon>Candidatus Saccharimonadales</taxon>
        <taxon>Candidatus Saccharimonadaceae</taxon>
        <taxon>Candidatus Saccharimonas</taxon>
    </lineage>
</organism>
<reference evidence="8 9" key="1">
    <citation type="journal article" date="2013" name="Nat. Biotechnol.">
        <title>Genome sequences of rare, uncultured bacteria obtained by differential coverage binning of multiple metagenomes.</title>
        <authorList>
            <person name="Albertsen M."/>
            <person name="Hugenholtz P."/>
            <person name="Skarshewski A."/>
            <person name="Nielsen K.L."/>
            <person name="Tyson G.W."/>
            <person name="Nielsen P.H."/>
        </authorList>
    </citation>
    <scope>NUCLEOTIDE SEQUENCE [LARGE SCALE GENOMIC DNA]</scope>
    <source>
        <strain evidence="8">TM71</strain>
    </source>
</reference>
<dbReference type="Proteomes" id="UP000013893">
    <property type="component" value="Chromosome"/>
</dbReference>
<dbReference type="Gene3D" id="3.30.230.10">
    <property type="match status" value="1"/>
</dbReference>
<keyword evidence="9" id="KW-1185">Reference proteome</keyword>
<evidence type="ECO:0000256" key="2">
    <source>
        <dbReference type="ARBA" id="ARBA00022722"/>
    </source>
</evidence>
<dbReference type="InterPro" id="IPR020568">
    <property type="entry name" value="Ribosomal_Su5_D2-typ_SF"/>
</dbReference>
<dbReference type="STRING" id="1332188.L336_0521"/>
<dbReference type="KEGG" id="saal:L336_0521"/>
<dbReference type="RefSeq" id="WP_015641675.1">
    <property type="nucleotide sequence ID" value="NC_021219.1"/>
</dbReference>
<evidence type="ECO:0000256" key="7">
    <source>
        <dbReference type="NCBIfam" id="TIGR00188"/>
    </source>
</evidence>
<evidence type="ECO:0000256" key="1">
    <source>
        <dbReference type="ARBA" id="ARBA00022694"/>
    </source>
</evidence>
<dbReference type="GO" id="GO:0004526">
    <property type="term" value="F:ribonuclease P activity"/>
    <property type="evidence" value="ECO:0007669"/>
    <property type="project" value="UniProtKB-UniRule"/>
</dbReference>
<dbReference type="GO" id="GO:0042781">
    <property type="term" value="F:3'-tRNA processing endoribonuclease activity"/>
    <property type="evidence" value="ECO:0007669"/>
    <property type="project" value="TreeGrafter"/>
</dbReference>
<dbReference type="GO" id="GO:0000049">
    <property type="term" value="F:tRNA binding"/>
    <property type="evidence" value="ECO:0007669"/>
    <property type="project" value="UniProtKB-UniRule"/>
</dbReference>
<sequence length="119" mass="13764">MIENSYRFHGHGSLKFVYKKADTYRSRLLTVKYIHNPHRANSRFAVVVSKKVHKSAVGRNRIRRRIYEILRAELPHLQSIHDIAVIVISGETLTASHQELAEVIQTAFRQTGVYKPVDQ</sequence>
<dbReference type="InterPro" id="IPR014721">
    <property type="entry name" value="Ribsml_uS5_D2-typ_fold_subgr"/>
</dbReference>
<name>R4PVH9_9BACT</name>
<protein>
    <recommendedName>
        <fullName evidence="6 7">Ribonuclease P protein component</fullName>
        <shortName evidence="6">RNase P protein</shortName>
        <shortName evidence="6">RNaseP protein</shortName>
        <ecNumber evidence="6 7">3.1.26.5</ecNumber>
    </recommendedName>
    <alternativeName>
        <fullName evidence="6">Protein C5</fullName>
    </alternativeName>
</protein>
<evidence type="ECO:0000313" key="9">
    <source>
        <dbReference type="Proteomes" id="UP000013893"/>
    </source>
</evidence>
<evidence type="ECO:0000256" key="6">
    <source>
        <dbReference type="HAMAP-Rule" id="MF_00227"/>
    </source>
</evidence>
<keyword evidence="4 6" id="KW-0378">Hydrolase</keyword>
<dbReference type="AlphaFoldDB" id="R4PVH9"/>
<keyword evidence="5 6" id="KW-0694">RNA-binding</keyword>
<dbReference type="InterPro" id="IPR000100">
    <property type="entry name" value="RNase_P"/>
</dbReference>
<dbReference type="Pfam" id="PF00825">
    <property type="entry name" value="Ribonuclease_P"/>
    <property type="match status" value="1"/>
</dbReference>
<keyword evidence="1 6" id="KW-0819">tRNA processing</keyword>
<keyword evidence="2 6" id="KW-0540">Nuclease</keyword>
<dbReference type="OrthoDB" id="9799045at2"/>
<dbReference type="HAMAP" id="MF_00227">
    <property type="entry name" value="RNase_P"/>
    <property type="match status" value="1"/>
</dbReference>
<dbReference type="NCBIfam" id="TIGR00188">
    <property type="entry name" value="rnpA"/>
    <property type="match status" value="1"/>
</dbReference>